<dbReference type="InterPro" id="IPR000276">
    <property type="entry name" value="GPCR_Rhodpsn"/>
</dbReference>
<name>A0A8T0DK09_9TREM</name>
<keyword evidence="11" id="KW-1185">Reference proteome</keyword>
<feature type="transmembrane region" description="Helical" evidence="8">
    <location>
        <begin position="283"/>
        <end position="302"/>
    </location>
</feature>
<reference evidence="10 11" key="1">
    <citation type="submission" date="2019-07" db="EMBL/GenBank/DDBJ databases">
        <title>Annotation for the trematode Paragonimus westermani.</title>
        <authorList>
            <person name="Choi Y.-J."/>
        </authorList>
    </citation>
    <scope>NUCLEOTIDE SEQUENCE [LARGE SCALE GENOMIC DNA]</scope>
    <source>
        <strain evidence="10">180907_Pwestermani</strain>
    </source>
</reference>
<keyword evidence="7" id="KW-0807">Transducer</keyword>
<evidence type="ECO:0000256" key="6">
    <source>
        <dbReference type="ARBA" id="ARBA00023170"/>
    </source>
</evidence>
<evidence type="ECO:0000256" key="3">
    <source>
        <dbReference type="ARBA" id="ARBA00022989"/>
    </source>
</evidence>
<dbReference type="AlphaFoldDB" id="A0A8T0DK09"/>
<comment type="subcellular location">
    <subcellularLocation>
        <location evidence="1">Membrane</location>
        <topology evidence="1">Multi-pass membrane protein</topology>
    </subcellularLocation>
</comment>
<keyword evidence="5 8" id="KW-0472">Membrane</keyword>
<evidence type="ECO:0000256" key="5">
    <source>
        <dbReference type="ARBA" id="ARBA00023136"/>
    </source>
</evidence>
<dbReference type="GO" id="GO:0004930">
    <property type="term" value="F:G protein-coupled receptor activity"/>
    <property type="evidence" value="ECO:0007669"/>
    <property type="project" value="UniProtKB-KW"/>
</dbReference>
<evidence type="ECO:0000313" key="10">
    <source>
        <dbReference type="EMBL" id="KAF8567308.1"/>
    </source>
</evidence>
<evidence type="ECO:0000256" key="4">
    <source>
        <dbReference type="ARBA" id="ARBA00023040"/>
    </source>
</evidence>
<evidence type="ECO:0000256" key="1">
    <source>
        <dbReference type="ARBA" id="ARBA00004141"/>
    </source>
</evidence>
<dbReference type="InterPro" id="IPR017452">
    <property type="entry name" value="GPCR_Rhodpsn_7TM"/>
</dbReference>
<feature type="transmembrane region" description="Helical" evidence="8">
    <location>
        <begin position="134"/>
        <end position="153"/>
    </location>
</feature>
<feature type="transmembrane region" description="Helical" evidence="8">
    <location>
        <begin position="219"/>
        <end position="247"/>
    </location>
</feature>
<organism evidence="10 11">
    <name type="scientific">Paragonimus westermani</name>
    <dbReference type="NCBI Taxonomy" id="34504"/>
    <lineage>
        <taxon>Eukaryota</taxon>
        <taxon>Metazoa</taxon>
        <taxon>Spiralia</taxon>
        <taxon>Lophotrochozoa</taxon>
        <taxon>Platyhelminthes</taxon>
        <taxon>Trematoda</taxon>
        <taxon>Digenea</taxon>
        <taxon>Plagiorchiida</taxon>
        <taxon>Troglotremata</taxon>
        <taxon>Troglotrematidae</taxon>
        <taxon>Paragonimus</taxon>
    </lineage>
</organism>
<keyword evidence="2 8" id="KW-0812">Transmembrane</keyword>
<keyword evidence="3 8" id="KW-1133">Transmembrane helix</keyword>
<keyword evidence="6" id="KW-0675">Receptor</keyword>
<evidence type="ECO:0000256" key="2">
    <source>
        <dbReference type="ARBA" id="ARBA00022692"/>
    </source>
</evidence>
<proteinExistence type="predicted"/>
<dbReference type="Gene3D" id="1.20.1070.10">
    <property type="entry name" value="Rhodopsin 7-helix transmembrane proteins"/>
    <property type="match status" value="1"/>
</dbReference>
<dbReference type="PANTHER" id="PTHR24243:SF233">
    <property type="entry name" value="THYROTROPIN-RELEASING HORMONE RECEPTOR"/>
    <property type="match status" value="1"/>
</dbReference>
<dbReference type="SUPFAM" id="SSF81321">
    <property type="entry name" value="Family A G protein-coupled receptor-like"/>
    <property type="match status" value="1"/>
</dbReference>
<dbReference type="GO" id="GO:0005886">
    <property type="term" value="C:plasma membrane"/>
    <property type="evidence" value="ECO:0007669"/>
    <property type="project" value="TreeGrafter"/>
</dbReference>
<evidence type="ECO:0000256" key="7">
    <source>
        <dbReference type="ARBA" id="ARBA00023224"/>
    </source>
</evidence>
<feature type="domain" description="G-protein coupled receptors family 1 profile" evidence="9">
    <location>
        <begin position="31"/>
        <end position="340"/>
    </location>
</feature>
<dbReference type="CDD" id="cd00637">
    <property type="entry name" value="7tm_classA_rhodopsin-like"/>
    <property type="match status" value="1"/>
</dbReference>
<keyword evidence="4" id="KW-0297">G-protein coupled receptor</keyword>
<dbReference type="OrthoDB" id="9990906at2759"/>
<feature type="transmembrane region" description="Helical" evidence="8">
    <location>
        <begin position="174"/>
        <end position="199"/>
    </location>
</feature>
<gene>
    <name evidence="10" type="ORF">P879_04172</name>
</gene>
<evidence type="ECO:0000259" key="9">
    <source>
        <dbReference type="PROSITE" id="PS50262"/>
    </source>
</evidence>
<dbReference type="EMBL" id="JTDF01004000">
    <property type="protein sequence ID" value="KAF8567308.1"/>
    <property type="molecule type" value="Genomic_DNA"/>
</dbReference>
<evidence type="ECO:0000256" key="8">
    <source>
        <dbReference type="SAM" id="Phobius"/>
    </source>
</evidence>
<dbReference type="PROSITE" id="PS50262">
    <property type="entry name" value="G_PROTEIN_RECEP_F1_2"/>
    <property type="match status" value="1"/>
</dbReference>
<protein>
    <recommendedName>
        <fullName evidence="9">G-protein coupled receptors family 1 profile domain-containing protein</fullName>
    </recommendedName>
</protein>
<feature type="transmembrane region" description="Helical" evidence="8">
    <location>
        <begin position="93"/>
        <end position="114"/>
    </location>
</feature>
<dbReference type="PANTHER" id="PTHR24243">
    <property type="entry name" value="G-PROTEIN COUPLED RECEPTOR"/>
    <property type="match status" value="1"/>
</dbReference>
<dbReference type="Pfam" id="PF00001">
    <property type="entry name" value="7tm_1"/>
    <property type="match status" value="1"/>
</dbReference>
<dbReference type="Proteomes" id="UP000699462">
    <property type="component" value="Unassembled WGS sequence"/>
</dbReference>
<comment type="caution">
    <text evidence="10">The sequence shown here is derived from an EMBL/GenBank/DDBJ whole genome shotgun (WGS) entry which is preliminary data.</text>
</comment>
<sequence>MDNHTIAELTEPERLTLYVYSVVLLVVGTVGNSLLLATVLFKKLQKPAVRSDTDKTMISSSQKLEVNTIQCPATARTVQKVHPAHTGSTADKLLLLLTFADLVCLWVLVLRYSLTLSAYGDVRLENKFACKFHTFLSMVCSNLSIALLCIFSVHRAISIRWPLASYTWLSKKKLNACLFGAFVFILLKHAPALFIFSLVDLDIGVKCDIRPDTGILGKAYYYLEFATHCVLGYPILIVSNILLYVFLKRTLKRGIPSMSATSNRSTDTVTQSATTTGISIARVLLFFSWIQLITSVPFLIFIESSDQFGWDIIPDNRKLFVYFALLLAMLTNNGINFFIMIGISTKFRGDVRSLFVHFRELCAHACHKA</sequence>
<accession>A0A8T0DK09</accession>
<feature type="transmembrane region" description="Helical" evidence="8">
    <location>
        <begin position="17"/>
        <end position="41"/>
    </location>
</feature>
<feature type="transmembrane region" description="Helical" evidence="8">
    <location>
        <begin position="322"/>
        <end position="343"/>
    </location>
</feature>
<evidence type="ECO:0000313" key="11">
    <source>
        <dbReference type="Proteomes" id="UP000699462"/>
    </source>
</evidence>